<dbReference type="EMBL" id="MEIQ01000051">
    <property type="protein sequence ID" value="PIT48965.1"/>
    <property type="molecule type" value="Genomic_DNA"/>
</dbReference>
<dbReference type="PROSITE" id="PS50977">
    <property type="entry name" value="HTH_TETR_2"/>
    <property type="match status" value="1"/>
</dbReference>
<gene>
    <name evidence="7" type="ORF">BHC46_10980</name>
    <name evidence="8" type="ORF">BHC48_08810</name>
</gene>
<keyword evidence="2" id="KW-0805">Transcription regulation</keyword>
<dbReference type="PANTHER" id="PTHR47506:SF6">
    <property type="entry name" value="HTH-TYPE TRANSCRIPTIONAL REPRESSOR NEMR"/>
    <property type="match status" value="1"/>
</dbReference>
<dbReference type="eggNOG" id="COG1309">
    <property type="taxonomic scope" value="Bacteria"/>
</dbReference>
<evidence type="ECO:0000313" key="7">
    <source>
        <dbReference type="EMBL" id="PIT44154.1"/>
    </source>
</evidence>
<evidence type="ECO:0000256" key="5">
    <source>
        <dbReference type="PROSITE-ProRule" id="PRU00335"/>
    </source>
</evidence>
<dbReference type="Pfam" id="PF08361">
    <property type="entry name" value="TetR_C_2"/>
    <property type="match status" value="1"/>
</dbReference>
<dbReference type="PROSITE" id="PS01081">
    <property type="entry name" value="HTH_TETR_1"/>
    <property type="match status" value="1"/>
</dbReference>
<name>A0A066TSP4_9NEIS</name>
<dbReference type="InterPro" id="IPR009057">
    <property type="entry name" value="Homeodomain-like_sf"/>
</dbReference>
<organism evidence="7 9">
    <name type="scientific">Snodgrassella alvi</name>
    <dbReference type="NCBI Taxonomy" id="1196083"/>
    <lineage>
        <taxon>Bacteria</taxon>
        <taxon>Pseudomonadati</taxon>
        <taxon>Pseudomonadota</taxon>
        <taxon>Betaproteobacteria</taxon>
        <taxon>Neisseriales</taxon>
        <taxon>Neisseriaceae</taxon>
        <taxon>Snodgrassella</taxon>
    </lineage>
</organism>
<dbReference type="SUPFAM" id="SSF48498">
    <property type="entry name" value="Tetracyclin repressor-like, C-terminal domain"/>
    <property type="match status" value="1"/>
</dbReference>
<evidence type="ECO:0000256" key="3">
    <source>
        <dbReference type="ARBA" id="ARBA00023125"/>
    </source>
</evidence>
<keyword evidence="1" id="KW-0678">Repressor</keyword>
<dbReference type="PRINTS" id="PR00455">
    <property type="entry name" value="HTHTETR"/>
</dbReference>
<dbReference type="Gene3D" id="1.10.357.10">
    <property type="entry name" value="Tetracycline Repressor, domain 2"/>
    <property type="match status" value="1"/>
</dbReference>
<dbReference type="Proteomes" id="UP000231484">
    <property type="component" value="Unassembled WGS sequence"/>
</dbReference>
<feature type="domain" description="HTH tetR-type" evidence="6">
    <location>
        <begin position="9"/>
        <end position="69"/>
    </location>
</feature>
<dbReference type="Proteomes" id="UP000229970">
    <property type="component" value="Unassembled WGS sequence"/>
</dbReference>
<comment type="caution">
    <text evidence="7">The sequence shown here is derived from an EMBL/GenBank/DDBJ whole genome shotgun (WGS) entry which is preliminary data.</text>
</comment>
<dbReference type="EMBL" id="MEIP01000028">
    <property type="protein sequence ID" value="PIT44154.1"/>
    <property type="molecule type" value="Genomic_DNA"/>
</dbReference>
<dbReference type="InterPro" id="IPR023772">
    <property type="entry name" value="DNA-bd_HTH_TetR-type_CS"/>
</dbReference>
<evidence type="ECO:0000256" key="2">
    <source>
        <dbReference type="ARBA" id="ARBA00023015"/>
    </source>
</evidence>
<dbReference type="PANTHER" id="PTHR47506">
    <property type="entry name" value="TRANSCRIPTIONAL REGULATORY PROTEIN"/>
    <property type="match status" value="1"/>
</dbReference>
<evidence type="ECO:0000256" key="4">
    <source>
        <dbReference type="ARBA" id="ARBA00023163"/>
    </source>
</evidence>
<dbReference type="GO" id="GO:0003677">
    <property type="term" value="F:DNA binding"/>
    <property type="evidence" value="ECO:0007669"/>
    <property type="project" value="UniProtKB-UniRule"/>
</dbReference>
<evidence type="ECO:0000313" key="10">
    <source>
        <dbReference type="Proteomes" id="UP000231484"/>
    </source>
</evidence>
<keyword evidence="3 5" id="KW-0238">DNA-binding</keyword>
<dbReference type="InterPro" id="IPR001647">
    <property type="entry name" value="HTH_TetR"/>
</dbReference>
<evidence type="ECO:0000313" key="9">
    <source>
        <dbReference type="Proteomes" id="UP000229970"/>
    </source>
</evidence>
<dbReference type="InterPro" id="IPR013572">
    <property type="entry name" value="Tscrpt_reg_MAATS_C"/>
</dbReference>
<sequence length="209" mass="24043">MRKTKEESLQTKEALMAAALDIFYRRGVSRASLQEIASAAGVTRGALYWHFKNKEDLFDALFQQFFSKLSEQLQHDIDTSSPDALNNLMQALKQMFQRMAADDNYRKFCYILHLNCEHTADNSAIVALLQKYQNLWWQNLCAVFQVCCQQHILPANINIQQAALYFQALFMGLTNLWLTTPHTIDITSIAPNFINIALESLQHNPNLRQ</sequence>
<feature type="DNA-binding region" description="H-T-H motif" evidence="5">
    <location>
        <begin position="32"/>
        <end position="51"/>
    </location>
</feature>
<proteinExistence type="predicted"/>
<dbReference type="Pfam" id="PF00440">
    <property type="entry name" value="TetR_N"/>
    <property type="match status" value="1"/>
</dbReference>
<accession>A0A066TSP4</accession>
<protein>
    <submittedName>
        <fullName evidence="7">Transcriptional regulator</fullName>
    </submittedName>
</protein>
<keyword evidence="4" id="KW-0804">Transcription</keyword>
<dbReference type="RefSeq" id="WP_037406793.1">
    <property type="nucleotide sequence ID" value="NZ_MEIP01000028.1"/>
</dbReference>
<evidence type="ECO:0000313" key="8">
    <source>
        <dbReference type="EMBL" id="PIT48965.1"/>
    </source>
</evidence>
<evidence type="ECO:0000256" key="1">
    <source>
        <dbReference type="ARBA" id="ARBA00022491"/>
    </source>
</evidence>
<dbReference type="SUPFAM" id="SSF46689">
    <property type="entry name" value="Homeodomain-like"/>
    <property type="match status" value="1"/>
</dbReference>
<dbReference type="InterPro" id="IPR036271">
    <property type="entry name" value="Tet_transcr_reg_TetR-rel_C_sf"/>
</dbReference>
<dbReference type="OrthoDB" id="5816932at2"/>
<dbReference type="AlphaFoldDB" id="A0A066TSP4"/>
<reference evidence="9 10" key="1">
    <citation type="journal article" date="2017" name="MBio">
        <title>Type VI secretion-mediated competition in the bee gut microbiome.</title>
        <authorList>
            <person name="Steele M.I."/>
            <person name="Kwong W.K."/>
            <person name="Powell J.E."/>
            <person name="Whiteley M."/>
            <person name="Moran N.A."/>
        </authorList>
    </citation>
    <scope>NUCLEOTIDE SEQUENCE [LARGE SCALE GENOMIC DNA]</scope>
    <source>
        <strain evidence="8 10">Occ4-2</strain>
        <strain evidence="7 9">Ruf1-X</strain>
    </source>
</reference>
<evidence type="ECO:0000259" key="6">
    <source>
        <dbReference type="PROSITE" id="PS50977"/>
    </source>
</evidence>